<evidence type="ECO:0000256" key="1">
    <source>
        <dbReference type="SAM" id="SignalP"/>
    </source>
</evidence>
<keyword evidence="1" id="KW-0732">Signal</keyword>
<dbReference type="EMBL" id="BPQH01000030">
    <property type="protein sequence ID" value="GJD53460.1"/>
    <property type="molecule type" value="Genomic_DNA"/>
</dbReference>
<dbReference type="Pfam" id="PF04773">
    <property type="entry name" value="FecR"/>
    <property type="match status" value="1"/>
</dbReference>
<dbReference type="RefSeq" id="WP_128563201.1">
    <property type="nucleotide sequence ID" value="NZ_BPQH01000030.1"/>
</dbReference>
<sequence>MSVTASHRAGPARAGVLAGALSVLAAHLAALPAAAQGRSCTVTPYTDPPRQVLSCPDGFTLSAESGSSYRLIDRNRDGRPEAAELDGRGLLVDAPPRRGGFQIMTPHAIASVRGTVWAVDVTASRTSVFVQTGAVSVRRPGGPAVILGAGDGVDVEAGTAPLEVKRWGVERAAGLLGRFGR</sequence>
<comment type="caution">
    <text evidence="3">The sequence shown here is derived from an EMBL/GenBank/DDBJ whole genome shotgun (WGS) entry which is preliminary data.</text>
</comment>
<feature type="signal peptide" evidence="1">
    <location>
        <begin position="1"/>
        <end position="35"/>
    </location>
</feature>
<evidence type="ECO:0000313" key="4">
    <source>
        <dbReference type="Proteomes" id="UP001055167"/>
    </source>
</evidence>
<protein>
    <recommendedName>
        <fullName evidence="2">FecR protein domain-containing protein</fullName>
    </recommendedName>
</protein>
<gene>
    <name evidence="3" type="ORF">OPKNFCMD_6235</name>
</gene>
<dbReference type="InterPro" id="IPR006860">
    <property type="entry name" value="FecR"/>
</dbReference>
<reference evidence="3" key="1">
    <citation type="journal article" date="2021" name="Front. Microbiol.">
        <title>Comprehensive Comparative Genomics and Phenotyping of Methylobacterium Species.</title>
        <authorList>
            <person name="Alessa O."/>
            <person name="Ogura Y."/>
            <person name="Fujitani Y."/>
            <person name="Takami H."/>
            <person name="Hayashi T."/>
            <person name="Sahin N."/>
            <person name="Tani A."/>
        </authorList>
    </citation>
    <scope>NUCLEOTIDE SEQUENCE</scope>
    <source>
        <strain evidence="3">KCTC 52305</strain>
    </source>
</reference>
<keyword evidence="4" id="KW-1185">Reference proteome</keyword>
<reference evidence="3" key="2">
    <citation type="submission" date="2021-08" db="EMBL/GenBank/DDBJ databases">
        <authorList>
            <person name="Tani A."/>
            <person name="Ola A."/>
            <person name="Ogura Y."/>
            <person name="Katsura K."/>
            <person name="Hayashi T."/>
        </authorList>
    </citation>
    <scope>NUCLEOTIDE SEQUENCE</scope>
    <source>
        <strain evidence="3">KCTC 52305</strain>
    </source>
</reference>
<feature type="chain" id="PRO_5047483231" description="FecR protein domain-containing protein" evidence="1">
    <location>
        <begin position="36"/>
        <end position="181"/>
    </location>
</feature>
<feature type="domain" description="FecR protein" evidence="2">
    <location>
        <begin position="51"/>
        <end position="135"/>
    </location>
</feature>
<name>A0ABQ4R6W7_9HYPH</name>
<proteinExistence type="predicted"/>
<dbReference type="Proteomes" id="UP001055167">
    <property type="component" value="Unassembled WGS sequence"/>
</dbReference>
<accession>A0ABQ4R6W7</accession>
<evidence type="ECO:0000313" key="3">
    <source>
        <dbReference type="EMBL" id="GJD53460.1"/>
    </source>
</evidence>
<organism evidence="3 4">
    <name type="scientific">Methylobacterium crusticola</name>
    <dbReference type="NCBI Taxonomy" id="1697972"/>
    <lineage>
        <taxon>Bacteria</taxon>
        <taxon>Pseudomonadati</taxon>
        <taxon>Pseudomonadota</taxon>
        <taxon>Alphaproteobacteria</taxon>
        <taxon>Hyphomicrobiales</taxon>
        <taxon>Methylobacteriaceae</taxon>
        <taxon>Methylobacterium</taxon>
    </lineage>
</organism>
<dbReference type="Gene3D" id="2.60.120.1440">
    <property type="match status" value="1"/>
</dbReference>
<evidence type="ECO:0000259" key="2">
    <source>
        <dbReference type="Pfam" id="PF04773"/>
    </source>
</evidence>